<dbReference type="RefSeq" id="WP_105043081.1">
    <property type="nucleotide sequence ID" value="NZ_MQWA01000001.1"/>
</dbReference>
<dbReference type="Proteomes" id="UP000239907">
    <property type="component" value="Unassembled WGS sequence"/>
</dbReference>
<accession>A0A2S7U2K5</accession>
<dbReference type="SUPFAM" id="SSF52833">
    <property type="entry name" value="Thioredoxin-like"/>
    <property type="match status" value="1"/>
</dbReference>
<dbReference type="GO" id="GO:0017004">
    <property type="term" value="P:cytochrome complex assembly"/>
    <property type="evidence" value="ECO:0007669"/>
    <property type="project" value="UniProtKB-KW"/>
</dbReference>
<dbReference type="CDD" id="cd02966">
    <property type="entry name" value="TlpA_like_family"/>
    <property type="match status" value="1"/>
</dbReference>
<evidence type="ECO:0000256" key="3">
    <source>
        <dbReference type="ARBA" id="ARBA00023157"/>
    </source>
</evidence>
<feature type="domain" description="Thioredoxin" evidence="6">
    <location>
        <begin position="228"/>
        <end position="365"/>
    </location>
</feature>
<keyword evidence="8" id="KW-1185">Reference proteome</keyword>
<name>A0A2S7U2K5_9BACT</name>
<dbReference type="GO" id="GO:0030313">
    <property type="term" value="C:cell envelope"/>
    <property type="evidence" value="ECO:0007669"/>
    <property type="project" value="UniProtKB-SubCell"/>
</dbReference>
<evidence type="ECO:0000256" key="1">
    <source>
        <dbReference type="ARBA" id="ARBA00004196"/>
    </source>
</evidence>
<keyword evidence="2" id="KW-0201">Cytochrome c-type biogenesis</keyword>
<dbReference type="PROSITE" id="PS51352">
    <property type="entry name" value="THIOREDOXIN_2"/>
    <property type="match status" value="1"/>
</dbReference>
<dbReference type="GO" id="GO:0016491">
    <property type="term" value="F:oxidoreductase activity"/>
    <property type="evidence" value="ECO:0007669"/>
    <property type="project" value="InterPro"/>
</dbReference>
<dbReference type="OrthoDB" id="190290at2"/>
<dbReference type="InterPro" id="IPR013766">
    <property type="entry name" value="Thioredoxin_domain"/>
</dbReference>
<reference evidence="7 8" key="1">
    <citation type="submission" date="2016-12" db="EMBL/GenBank/DDBJ databases">
        <title>Study of bacterial adaptation to deep sea.</title>
        <authorList>
            <person name="Song J."/>
            <person name="Yoshizawa S."/>
            <person name="Kogure K."/>
        </authorList>
    </citation>
    <scope>NUCLEOTIDE SEQUENCE [LARGE SCALE GENOMIC DNA]</scope>
    <source>
        <strain evidence="7 8">SAORIC-165</strain>
    </source>
</reference>
<dbReference type="GO" id="GO:0016209">
    <property type="term" value="F:antioxidant activity"/>
    <property type="evidence" value="ECO:0007669"/>
    <property type="project" value="InterPro"/>
</dbReference>
<dbReference type="InterPro" id="IPR036249">
    <property type="entry name" value="Thioredoxin-like_sf"/>
</dbReference>
<dbReference type="PANTHER" id="PTHR42852">
    <property type="entry name" value="THIOL:DISULFIDE INTERCHANGE PROTEIN DSBE"/>
    <property type="match status" value="1"/>
</dbReference>
<protein>
    <recommendedName>
        <fullName evidence="6">Thioredoxin domain-containing protein</fullName>
    </recommendedName>
</protein>
<sequence length="365" mass="40337">MKQIFLILCALAVAGVSAIAGTPQGAERIVKECRLAELEWQQQMLGARTAAQKLAVVKRRPELGLYSKRMVGEIGKALKQKWTMPYIIWLLNYHGGLTEHEVSNIISLIGKFHADSPLLGEFCIALAPAGKSNSQPAQASIDGKVVNLTMEKIRFIESIINSKRNKPLRGQACLALSGVLASMGDSAEINKRRLDLIRKAIINAADTKVGKLTVADLAKEEVYRMTKLSKRATAPDLIGKDSRSQPMRLSDFRGKVVVLVFWTSWEQPIEVLDYLRKIEKHYIGKKVQIVGVNRDSLSDLREIEMAQKTSGKNFTDPNGDLYRVYRVTDSPVCYVLDDKGVIQYNGPLGSFVDLTVSALLAPAGK</sequence>
<gene>
    <name evidence="7" type="ORF">BSZ32_08715</name>
</gene>
<feature type="chain" id="PRO_5015660871" description="Thioredoxin domain-containing protein" evidence="5">
    <location>
        <begin position="21"/>
        <end position="365"/>
    </location>
</feature>
<evidence type="ECO:0000256" key="4">
    <source>
        <dbReference type="ARBA" id="ARBA00023284"/>
    </source>
</evidence>
<keyword evidence="4" id="KW-0676">Redox-active center</keyword>
<comment type="subcellular location">
    <subcellularLocation>
        <location evidence="1">Cell envelope</location>
    </subcellularLocation>
</comment>
<evidence type="ECO:0000256" key="2">
    <source>
        <dbReference type="ARBA" id="ARBA00022748"/>
    </source>
</evidence>
<evidence type="ECO:0000256" key="5">
    <source>
        <dbReference type="SAM" id="SignalP"/>
    </source>
</evidence>
<dbReference type="Gene3D" id="3.40.30.10">
    <property type="entry name" value="Glutaredoxin"/>
    <property type="match status" value="1"/>
</dbReference>
<keyword evidence="3" id="KW-1015">Disulfide bond</keyword>
<dbReference type="PANTHER" id="PTHR42852:SF6">
    <property type="entry name" value="THIOL:DISULFIDE INTERCHANGE PROTEIN DSBE"/>
    <property type="match status" value="1"/>
</dbReference>
<evidence type="ECO:0000259" key="6">
    <source>
        <dbReference type="PROSITE" id="PS51352"/>
    </source>
</evidence>
<dbReference type="InterPro" id="IPR000866">
    <property type="entry name" value="AhpC/TSA"/>
</dbReference>
<organism evidence="7 8">
    <name type="scientific">Rubritalea profundi</name>
    <dbReference type="NCBI Taxonomy" id="1658618"/>
    <lineage>
        <taxon>Bacteria</taxon>
        <taxon>Pseudomonadati</taxon>
        <taxon>Verrucomicrobiota</taxon>
        <taxon>Verrucomicrobiia</taxon>
        <taxon>Verrucomicrobiales</taxon>
        <taxon>Rubritaleaceae</taxon>
        <taxon>Rubritalea</taxon>
    </lineage>
</organism>
<dbReference type="AlphaFoldDB" id="A0A2S7U2K5"/>
<dbReference type="InterPro" id="IPR050553">
    <property type="entry name" value="Thioredoxin_ResA/DsbE_sf"/>
</dbReference>
<evidence type="ECO:0000313" key="8">
    <source>
        <dbReference type="Proteomes" id="UP000239907"/>
    </source>
</evidence>
<comment type="caution">
    <text evidence="7">The sequence shown here is derived from an EMBL/GenBank/DDBJ whole genome shotgun (WGS) entry which is preliminary data.</text>
</comment>
<feature type="signal peptide" evidence="5">
    <location>
        <begin position="1"/>
        <end position="20"/>
    </location>
</feature>
<proteinExistence type="predicted"/>
<dbReference type="EMBL" id="MQWA01000001">
    <property type="protein sequence ID" value="PQJ28582.1"/>
    <property type="molecule type" value="Genomic_DNA"/>
</dbReference>
<evidence type="ECO:0000313" key="7">
    <source>
        <dbReference type="EMBL" id="PQJ28582.1"/>
    </source>
</evidence>
<dbReference type="Pfam" id="PF00578">
    <property type="entry name" value="AhpC-TSA"/>
    <property type="match status" value="1"/>
</dbReference>
<keyword evidence="5" id="KW-0732">Signal</keyword>